<gene>
    <name evidence="1" type="ORF">WRSd3_04285</name>
</gene>
<comment type="caution">
    <text evidence="1">The sequence shown here is derived from an EMBL/GenBank/DDBJ whole genome shotgun (WGS) entry which is preliminary data.</text>
</comment>
<name>A0A090NA44_SHIDY</name>
<accession>A0A090NA44</accession>
<proteinExistence type="predicted"/>
<sequence>MRMVFIVMLDRHCKVMQCRSWFRHERDAVFLHRFHEPFCYSITLRATDCRRAGLQIQLSGELPCFMSRISRTVIGHWIGRSGPLSPYRS</sequence>
<dbReference type="Proteomes" id="UP000017944">
    <property type="component" value="Unassembled WGS sequence"/>
</dbReference>
<organism evidence="1 2">
    <name type="scientific">Shigella dysenteriae WRSd3</name>
    <dbReference type="NCBI Taxonomy" id="1401327"/>
    <lineage>
        <taxon>Bacteria</taxon>
        <taxon>Pseudomonadati</taxon>
        <taxon>Pseudomonadota</taxon>
        <taxon>Gammaproteobacteria</taxon>
        <taxon>Enterobacterales</taxon>
        <taxon>Enterobacteriaceae</taxon>
        <taxon>Shigella</taxon>
    </lineage>
</organism>
<evidence type="ECO:0000313" key="2">
    <source>
        <dbReference type="Proteomes" id="UP000017944"/>
    </source>
</evidence>
<dbReference type="EMBL" id="AXUT01000508">
    <property type="protein sequence ID" value="ESU76482.1"/>
    <property type="molecule type" value="Genomic_DNA"/>
</dbReference>
<protein>
    <submittedName>
        <fullName evidence="1">Uncharacterized protein</fullName>
    </submittedName>
</protein>
<dbReference type="AlphaFoldDB" id="A0A090NA44"/>
<evidence type="ECO:0000313" key="1">
    <source>
        <dbReference type="EMBL" id="ESU76482.1"/>
    </source>
</evidence>
<reference evidence="1 2" key="1">
    <citation type="submission" date="2013-10" db="EMBL/GenBank/DDBJ databases">
        <title>Draft genomes and the virulence plasmids of Sd1617 vaccine constructs: WRSd3 and WRSd5.</title>
        <authorList>
            <person name="Aksomboon Vongsawan A."/>
            <person name="Venkatesan M.M."/>
            <person name="Vaisvil B."/>
            <person name="Emel G."/>
            <person name="Kepatral V."/>
            <person name="Sethabutr O."/>
            <person name="Serichantalergs O."/>
            <person name="Mason C."/>
        </authorList>
    </citation>
    <scope>NUCLEOTIDE SEQUENCE [LARGE SCALE GENOMIC DNA]</scope>
    <source>
        <strain evidence="1 2">WRSd3</strain>
    </source>
</reference>